<dbReference type="EMBL" id="QTUJ01000004">
    <property type="protein sequence ID" value="REF67348.1"/>
    <property type="molecule type" value="Genomic_DNA"/>
</dbReference>
<sequence length="45" mass="4862">MAGAARRKACARPTAARRNPSAERNALSPKGFGHYTVRGIHDRKG</sequence>
<comment type="caution">
    <text evidence="2">The sequence shown here is derived from an EMBL/GenBank/DDBJ whole genome shotgun (WGS) entry which is preliminary data.</text>
</comment>
<proteinExistence type="predicted"/>
<protein>
    <submittedName>
        <fullName evidence="2">Uncharacterized protein</fullName>
    </submittedName>
</protein>
<feature type="compositionally biased region" description="Basic residues" evidence="1">
    <location>
        <begin position="1"/>
        <end position="10"/>
    </location>
</feature>
<gene>
    <name evidence="2" type="ORF">BDD41_4370</name>
</gene>
<name>A0A3D9XCW4_PARVE</name>
<organism evidence="2 3">
    <name type="scientific">Paracoccus versutus</name>
    <name type="common">Thiobacillus versutus</name>
    <dbReference type="NCBI Taxonomy" id="34007"/>
    <lineage>
        <taxon>Bacteria</taxon>
        <taxon>Pseudomonadati</taxon>
        <taxon>Pseudomonadota</taxon>
        <taxon>Alphaproteobacteria</taxon>
        <taxon>Rhodobacterales</taxon>
        <taxon>Paracoccaceae</taxon>
        <taxon>Paracoccus</taxon>
    </lineage>
</organism>
<reference evidence="2 3" key="1">
    <citation type="submission" date="2018-08" db="EMBL/GenBank/DDBJ databases">
        <title>Genomic Encyclopedia of Archaeal and Bacterial Type Strains, Phase II (KMG-II): from individual species to whole genera.</title>
        <authorList>
            <person name="Goeker M."/>
        </authorList>
    </citation>
    <scope>NUCLEOTIDE SEQUENCE [LARGE SCALE GENOMIC DNA]</scope>
    <source>
        <strain evidence="2 3">DSM 17099</strain>
    </source>
</reference>
<dbReference type="Proteomes" id="UP000256941">
    <property type="component" value="Unassembled WGS sequence"/>
</dbReference>
<feature type="region of interest" description="Disordered" evidence="1">
    <location>
        <begin position="1"/>
        <end position="45"/>
    </location>
</feature>
<evidence type="ECO:0000313" key="3">
    <source>
        <dbReference type="Proteomes" id="UP000256941"/>
    </source>
</evidence>
<evidence type="ECO:0000256" key="1">
    <source>
        <dbReference type="SAM" id="MobiDB-lite"/>
    </source>
</evidence>
<dbReference type="AlphaFoldDB" id="A0A3D9XCW4"/>
<accession>A0A3D9XCW4</accession>
<evidence type="ECO:0000313" key="2">
    <source>
        <dbReference type="EMBL" id="REF67348.1"/>
    </source>
</evidence>